<name>A0A812F421_9ARCH</name>
<sequence>MRKIRLPKIFGGDIMKTIMATSIAAILVFAVTVANVSPAEAKKADTTDRLSPKSFGTKTMYKVSIEKSYDAQEPTMKLLKSEQLKSKLKLMETKKAKEITKKT</sequence>
<gene>
    <name evidence="1" type="ORF">NUZ5A_50121</name>
</gene>
<evidence type="ECO:0000313" key="1">
    <source>
        <dbReference type="EMBL" id="CAE6493132.1"/>
    </source>
</evidence>
<dbReference type="AlphaFoldDB" id="A0A812F421"/>
<reference evidence="1" key="1">
    <citation type="submission" date="2021-02" db="EMBL/GenBank/DDBJ databases">
        <authorList>
            <person name="Han P."/>
        </authorList>
    </citation>
    <scope>NUCLEOTIDE SEQUENCE</scope>
    <source>
        <strain evidence="1">Candidatus Nitrosotenuis uzonensis 5A</strain>
    </source>
</reference>
<dbReference type="EMBL" id="CAJNAQ010000005">
    <property type="protein sequence ID" value="CAE6493132.1"/>
    <property type="molecule type" value="Genomic_DNA"/>
</dbReference>
<organism evidence="1 2">
    <name type="scientific">Candidatus Nitrosotenuis uzonensis</name>
    <dbReference type="NCBI Taxonomy" id="1407055"/>
    <lineage>
        <taxon>Archaea</taxon>
        <taxon>Nitrososphaerota</taxon>
        <taxon>Candidatus Nitrosotenuis</taxon>
    </lineage>
</organism>
<dbReference type="Proteomes" id="UP000655759">
    <property type="component" value="Unassembled WGS sequence"/>
</dbReference>
<evidence type="ECO:0000313" key="2">
    <source>
        <dbReference type="Proteomes" id="UP000655759"/>
    </source>
</evidence>
<comment type="caution">
    <text evidence="1">The sequence shown here is derived from an EMBL/GenBank/DDBJ whole genome shotgun (WGS) entry which is preliminary data.</text>
</comment>
<protein>
    <submittedName>
        <fullName evidence="1">Uncharacterized protein</fullName>
    </submittedName>
</protein>
<proteinExistence type="predicted"/>
<accession>A0A812F421</accession>